<evidence type="ECO:0000256" key="4">
    <source>
        <dbReference type="ARBA" id="ARBA00023040"/>
    </source>
</evidence>
<gene>
    <name evidence="11" type="ORF">D4764_10G0002920</name>
</gene>
<feature type="transmembrane region" description="Helical" evidence="9">
    <location>
        <begin position="56"/>
        <end position="83"/>
    </location>
</feature>
<dbReference type="PROSITE" id="PS50262">
    <property type="entry name" value="G_PROTEIN_RECEP_F1_2"/>
    <property type="match status" value="2"/>
</dbReference>
<feature type="domain" description="G-protein coupled receptors family 1 profile" evidence="10">
    <location>
        <begin position="169"/>
        <end position="271"/>
    </location>
</feature>
<evidence type="ECO:0000256" key="1">
    <source>
        <dbReference type="ARBA" id="ARBA00004141"/>
    </source>
</evidence>
<evidence type="ECO:0000313" key="11">
    <source>
        <dbReference type="EMBL" id="TWW79262.1"/>
    </source>
</evidence>
<dbReference type="GO" id="GO:0005886">
    <property type="term" value="C:plasma membrane"/>
    <property type="evidence" value="ECO:0007669"/>
    <property type="project" value="TreeGrafter"/>
</dbReference>
<sequence length="339" mass="38061">MNFSSTDSWTFVNTSLPVLPAAASTSATSATSATSPTEGYLQRLAHFDEGLYNDFYSLWVALMVVNSFIFLVGTVLNTVALYVFCFRTKPKSTSIIYTINLAVTDLLVNLSLPTRILLYYSGGACLTCSYLHTFSYFVNMYCSILFLTCICVDRYLAIVQLSSMPALLCLSKLLFLTVTEFFLPLVVIVVFTVRIMWALADRRLMQQSRKRRRKAVHLLCTVLIIFTVCFTPFHITQVVVYFHPDMPHHVIVYHLTVTLSSLNSCMDPVVYCFVTNNFQATMRNIFRRAEAEQTSGDIVSMQHSSKASGDQAAVVPNNVIMMTTIPTSVQRDSVENPPL</sequence>
<evidence type="ECO:0000256" key="9">
    <source>
        <dbReference type="SAM" id="Phobius"/>
    </source>
</evidence>
<keyword evidence="4" id="KW-0297">G-protein coupled receptor</keyword>
<evidence type="ECO:0000256" key="3">
    <source>
        <dbReference type="ARBA" id="ARBA00022989"/>
    </source>
</evidence>
<keyword evidence="2 9" id="KW-0812">Transmembrane</keyword>
<keyword evidence="7" id="KW-0325">Glycoprotein</keyword>
<feature type="transmembrane region" description="Helical" evidence="9">
    <location>
        <begin position="173"/>
        <end position="197"/>
    </location>
</feature>
<feature type="transmembrane region" description="Helical" evidence="9">
    <location>
        <begin position="218"/>
        <end position="239"/>
    </location>
</feature>
<feature type="transmembrane region" description="Helical" evidence="9">
    <location>
        <begin position="144"/>
        <end position="161"/>
    </location>
</feature>
<dbReference type="InterPro" id="IPR000276">
    <property type="entry name" value="GPCR_Rhodpsn"/>
</dbReference>
<keyword evidence="12" id="KW-1185">Reference proteome</keyword>
<dbReference type="AlphaFoldDB" id="A0A5C6PHI0"/>
<keyword evidence="8" id="KW-0807">Transducer</keyword>
<dbReference type="PRINTS" id="PR00237">
    <property type="entry name" value="GPCRRHODOPSN"/>
</dbReference>
<dbReference type="SUPFAM" id="SSF81321">
    <property type="entry name" value="Family A G protein-coupled receptor-like"/>
    <property type="match status" value="1"/>
</dbReference>
<dbReference type="PANTHER" id="PTHR24232">
    <property type="entry name" value="G-PROTEIN COUPLED RECEPTOR"/>
    <property type="match status" value="1"/>
</dbReference>
<protein>
    <submittedName>
        <fullName evidence="11">G-protein coupled receptor 20</fullName>
    </submittedName>
</protein>
<keyword evidence="3 9" id="KW-1133">Transmembrane helix</keyword>
<proteinExistence type="predicted"/>
<dbReference type="GO" id="GO:0007200">
    <property type="term" value="P:phospholipase C-activating G protein-coupled receptor signaling pathway"/>
    <property type="evidence" value="ECO:0007669"/>
    <property type="project" value="TreeGrafter"/>
</dbReference>
<evidence type="ECO:0000256" key="5">
    <source>
        <dbReference type="ARBA" id="ARBA00023136"/>
    </source>
</evidence>
<comment type="caution">
    <text evidence="11">The sequence shown here is derived from an EMBL/GenBank/DDBJ whole genome shotgun (WGS) entry which is preliminary data.</text>
</comment>
<accession>A0A5C6PHI0</accession>
<evidence type="ECO:0000259" key="10">
    <source>
        <dbReference type="PROSITE" id="PS50262"/>
    </source>
</evidence>
<dbReference type="Pfam" id="PF00001">
    <property type="entry name" value="7tm_1"/>
    <property type="match status" value="2"/>
</dbReference>
<dbReference type="Gene3D" id="1.20.1070.10">
    <property type="entry name" value="Rhodopsin 7-helix transmembrane proteins"/>
    <property type="match status" value="2"/>
</dbReference>
<evidence type="ECO:0000256" key="2">
    <source>
        <dbReference type="ARBA" id="ARBA00022692"/>
    </source>
</evidence>
<dbReference type="GO" id="GO:0004930">
    <property type="term" value="F:G protein-coupled receptor activity"/>
    <property type="evidence" value="ECO:0007669"/>
    <property type="project" value="UniProtKB-KW"/>
</dbReference>
<dbReference type="GO" id="GO:0035025">
    <property type="term" value="P:positive regulation of Rho protein signal transduction"/>
    <property type="evidence" value="ECO:0007669"/>
    <property type="project" value="TreeGrafter"/>
</dbReference>
<dbReference type="PANTHER" id="PTHR24232:SF7">
    <property type="entry name" value="G-PROTEIN COUPLED RECEPTOR 20"/>
    <property type="match status" value="1"/>
</dbReference>
<dbReference type="Proteomes" id="UP000324091">
    <property type="component" value="Chromosome 10"/>
</dbReference>
<reference evidence="11 12" key="1">
    <citation type="submission" date="2019-04" db="EMBL/GenBank/DDBJ databases">
        <title>Chromosome genome assembly for Takifugu flavidus.</title>
        <authorList>
            <person name="Xiao S."/>
        </authorList>
    </citation>
    <scope>NUCLEOTIDE SEQUENCE [LARGE SCALE GENOMIC DNA]</scope>
    <source>
        <strain evidence="11">HTHZ2018</strain>
        <tissue evidence="11">Muscle</tissue>
    </source>
</reference>
<evidence type="ECO:0000256" key="8">
    <source>
        <dbReference type="ARBA" id="ARBA00023224"/>
    </source>
</evidence>
<name>A0A5C6PHI0_9TELE</name>
<dbReference type="EMBL" id="RHFK02000002">
    <property type="protein sequence ID" value="TWW79262.1"/>
    <property type="molecule type" value="Genomic_DNA"/>
</dbReference>
<organism evidence="11 12">
    <name type="scientific">Takifugu flavidus</name>
    <name type="common">sansaifugu</name>
    <dbReference type="NCBI Taxonomy" id="433684"/>
    <lineage>
        <taxon>Eukaryota</taxon>
        <taxon>Metazoa</taxon>
        <taxon>Chordata</taxon>
        <taxon>Craniata</taxon>
        <taxon>Vertebrata</taxon>
        <taxon>Euteleostomi</taxon>
        <taxon>Actinopterygii</taxon>
        <taxon>Neopterygii</taxon>
        <taxon>Teleostei</taxon>
        <taxon>Neoteleostei</taxon>
        <taxon>Acanthomorphata</taxon>
        <taxon>Eupercaria</taxon>
        <taxon>Tetraodontiformes</taxon>
        <taxon>Tetradontoidea</taxon>
        <taxon>Tetraodontidae</taxon>
        <taxon>Takifugu</taxon>
    </lineage>
</organism>
<feature type="transmembrane region" description="Helical" evidence="9">
    <location>
        <begin position="251"/>
        <end position="274"/>
    </location>
</feature>
<keyword evidence="5 9" id="KW-0472">Membrane</keyword>
<feature type="domain" description="G-protein coupled receptors family 1 profile" evidence="10">
    <location>
        <begin position="76"/>
        <end position="165"/>
    </location>
</feature>
<evidence type="ECO:0000256" key="7">
    <source>
        <dbReference type="ARBA" id="ARBA00023180"/>
    </source>
</evidence>
<comment type="subcellular location">
    <subcellularLocation>
        <location evidence="1">Membrane</location>
        <topology evidence="1">Multi-pass membrane protein</topology>
    </subcellularLocation>
</comment>
<keyword evidence="6 11" id="KW-0675">Receptor</keyword>
<evidence type="ECO:0000313" key="12">
    <source>
        <dbReference type="Proteomes" id="UP000324091"/>
    </source>
</evidence>
<dbReference type="InterPro" id="IPR017452">
    <property type="entry name" value="GPCR_Rhodpsn_7TM"/>
</dbReference>
<evidence type="ECO:0000256" key="6">
    <source>
        <dbReference type="ARBA" id="ARBA00023170"/>
    </source>
</evidence>